<gene>
    <name evidence="1" type="ORF">K504DRAFT_252064</name>
</gene>
<evidence type="ECO:0000313" key="2">
    <source>
        <dbReference type="Proteomes" id="UP000799428"/>
    </source>
</evidence>
<organism evidence="1 2">
    <name type="scientific">Pleomassaria siparia CBS 279.74</name>
    <dbReference type="NCBI Taxonomy" id="1314801"/>
    <lineage>
        <taxon>Eukaryota</taxon>
        <taxon>Fungi</taxon>
        <taxon>Dikarya</taxon>
        <taxon>Ascomycota</taxon>
        <taxon>Pezizomycotina</taxon>
        <taxon>Dothideomycetes</taxon>
        <taxon>Pleosporomycetidae</taxon>
        <taxon>Pleosporales</taxon>
        <taxon>Pleomassariaceae</taxon>
        <taxon>Pleomassaria</taxon>
    </lineage>
</organism>
<dbReference type="EMBL" id="MU005769">
    <property type="protein sequence ID" value="KAF2710124.1"/>
    <property type="molecule type" value="Genomic_DNA"/>
</dbReference>
<keyword evidence="2" id="KW-1185">Reference proteome</keyword>
<dbReference type="Proteomes" id="UP000799428">
    <property type="component" value="Unassembled WGS sequence"/>
</dbReference>
<proteinExistence type="predicted"/>
<accession>A0A6G1KBC7</accession>
<sequence>MSSHTTSFRFLDLPVTVRDQIYTELLVPPIIRIDHDHVTQERLSVEILHVNKQIYAESSDVLYAKNLLIVISANSPALLDELTRDKTPIISEPKDPRKIVQCHRFAMNFELVGIGCQLCATSTPMFVISAKALPLFATALIGEYKFRPGIGMGLAQGQITVKNTFRYTTERFSDLTFGRLLEAEEFPQFNCLRVVGAILDEHRRALARDFVDDSEHACGIFALGMDSYRHRVWFGMRNEDRTTPNEGFELSISEHQTHELPRLMIRQYDMFWDCHNYRVRELGHVCTMETRYQFTRMAEMYNTLIEGYILAAKRDPDQAVTAYTQALRAAEEGITYLNRDDRFAEFYKKDEPVEGDNMVKVQAAKTMLSLKASKACSKLGDKTSAVKYVQIAHRCTPHMFPRLQERLLKLAGKIWPAEPMVIINPIFWKDVESE</sequence>
<dbReference type="AlphaFoldDB" id="A0A6G1KBC7"/>
<reference evidence="1" key="1">
    <citation type="journal article" date="2020" name="Stud. Mycol.">
        <title>101 Dothideomycetes genomes: a test case for predicting lifestyles and emergence of pathogens.</title>
        <authorList>
            <person name="Haridas S."/>
            <person name="Albert R."/>
            <person name="Binder M."/>
            <person name="Bloem J."/>
            <person name="Labutti K."/>
            <person name="Salamov A."/>
            <person name="Andreopoulos B."/>
            <person name="Baker S."/>
            <person name="Barry K."/>
            <person name="Bills G."/>
            <person name="Bluhm B."/>
            <person name="Cannon C."/>
            <person name="Castanera R."/>
            <person name="Culley D."/>
            <person name="Daum C."/>
            <person name="Ezra D."/>
            <person name="Gonzalez J."/>
            <person name="Henrissat B."/>
            <person name="Kuo A."/>
            <person name="Liang C."/>
            <person name="Lipzen A."/>
            <person name="Lutzoni F."/>
            <person name="Magnuson J."/>
            <person name="Mondo S."/>
            <person name="Nolan M."/>
            <person name="Ohm R."/>
            <person name="Pangilinan J."/>
            <person name="Park H.-J."/>
            <person name="Ramirez L."/>
            <person name="Alfaro M."/>
            <person name="Sun H."/>
            <person name="Tritt A."/>
            <person name="Yoshinaga Y."/>
            <person name="Zwiers L.-H."/>
            <person name="Turgeon B."/>
            <person name="Goodwin S."/>
            <person name="Spatafora J."/>
            <person name="Crous P."/>
            <person name="Grigoriev I."/>
        </authorList>
    </citation>
    <scope>NUCLEOTIDE SEQUENCE</scope>
    <source>
        <strain evidence="1">CBS 279.74</strain>
    </source>
</reference>
<protein>
    <submittedName>
        <fullName evidence="1">Uncharacterized protein</fullName>
    </submittedName>
</protein>
<name>A0A6G1KBC7_9PLEO</name>
<evidence type="ECO:0000313" key="1">
    <source>
        <dbReference type="EMBL" id="KAF2710124.1"/>
    </source>
</evidence>
<dbReference type="OrthoDB" id="2951834at2759"/>